<feature type="binding site" evidence="10">
    <location>
        <position position="174"/>
    </location>
    <ligand>
        <name>Mg(2+)</name>
        <dbReference type="ChEBI" id="CHEBI:18420"/>
    </ligand>
</feature>
<comment type="function">
    <text evidence="10">Catalyzes the acyloin condensation reaction between C atoms 2 and 3 of pyruvate and glyceraldehyde 3-phosphate to yield 1-deoxy-D-xylulose-5-phosphate (DXP).</text>
</comment>
<dbReference type="GO" id="GO:0009228">
    <property type="term" value="P:thiamine biosynthetic process"/>
    <property type="evidence" value="ECO:0007669"/>
    <property type="project" value="UniProtKB-UniRule"/>
</dbReference>
<dbReference type="SUPFAM" id="SSF52518">
    <property type="entry name" value="Thiamin diphosphate-binding fold (THDP-binding)"/>
    <property type="match status" value="2"/>
</dbReference>
<dbReference type="PANTHER" id="PTHR43322">
    <property type="entry name" value="1-D-DEOXYXYLULOSE 5-PHOSPHATE SYNTHASE-RELATED"/>
    <property type="match status" value="1"/>
</dbReference>
<evidence type="ECO:0000313" key="12">
    <source>
        <dbReference type="EMBL" id="HIU36513.1"/>
    </source>
</evidence>
<comment type="subunit">
    <text evidence="3 10">Homodimer.</text>
</comment>
<keyword evidence="8 10" id="KW-0786">Thiamine pyrophosphate</keyword>
<dbReference type="GO" id="GO:0008661">
    <property type="term" value="F:1-deoxy-D-xylulose-5-phosphate synthase activity"/>
    <property type="evidence" value="ECO:0007669"/>
    <property type="project" value="UniProtKB-UniRule"/>
</dbReference>
<dbReference type="Proteomes" id="UP000824071">
    <property type="component" value="Unassembled WGS sequence"/>
</dbReference>
<feature type="binding site" evidence="10">
    <location>
        <position position="174"/>
    </location>
    <ligand>
        <name>thiamine diphosphate</name>
        <dbReference type="ChEBI" id="CHEBI:58937"/>
    </ligand>
</feature>
<dbReference type="PANTHER" id="PTHR43322:SF5">
    <property type="entry name" value="1-DEOXY-D-XYLULOSE-5-PHOSPHATE SYNTHASE, CHLOROPLASTIC"/>
    <property type="match status" value="1"/>
</dbReference>
<dbReference type="InterPro" id="IPR033248">
    <property type="entry name" value="Transketolase_C"/>
</dbReference>
<dbReference type="GO" id="GO:0030976">
    <property type="term" value="F:thiamine pyrophosphate binding"/>
    <property type="evidence" value="ECO:0007669"/>
    <property type="project" value="UniProtKB-UniRule"/>
</dbReference>
<reference evidence="12" key="1">
    <citation type="submission" date="2020-10" db="EMBL/GenBank/DDBJ databases">
        <authorList>
            <person name="Gilroy R."/>
        </authorList>
    </citation>
    <scope>NUCLEOTIDE SEQUENCE</scope>
    <source>
        <strain evidence="12">ChiGjej1B1-19959</strain>
    </source>
</reference>
<dbReference type="InterPro" id="IPR009014">
    <property type="entry name" value="Transketo_C/PFOR_II"/>
</dbReference>
<dbReference type="Pfam" id="PF13292">
    <property type="entry name" value="DXP_synthase_N"/>
    <property type="match status" value="1"/>
</dbReference>
<keyword evidence="5 10" id="KW-0479">Metal-binding</keyword>
<dbReference type="CDD" id="cd07033">
    <property type="entry name" value="TPP_PYR_DXS_TK_like"/>
    <property type="match status" value="1"/>
</dbReference>
<sequence>MKYLDSIHSPADVKKLDAADLPKLASEIREVLIDTVSRTGGHLASNLGVVELTIALHRVFDSPKDKIVWDVGHQIYTHKLLTGRSEAFSTLRQENGLSGFSCPRESEHDMFFSGHSSTSVSEALGLATAFALDNDKHTAIAVIGDGALTGGLAYEAFNNAGRSGKRLIVILNDNEMSISKNVGSVARYLAVLRTKPGYFRLKEHTESFLQKIPLVGRHLSDFLFRVKTRLKNLIYKSTFFEDLGFRYMGPIDGHDISLLTAALEGAKTIKAPVLLHIHTIKGKGYDRAEKAPSEFHGVSKFNVDTGEPLFSGPNFSEEFGKFLCEIAQKDKRICAVTAAMSLGTGLEGFRKAFPKRFFDVGIAEEHAVTFASGLARGGMVPIFAVYSTFLQRSFDQLVHDAAMQGLHMLFAVDRAGFVGEDGVSHQGILDTAFLNAVPGITVFAPCTYGGLKHSFIEAIYHRSGAVAVRYPRGCERTFTQPTEERFSPFEWFGEESADCLLVTYGRLHSEALRVQETLLARGVSCAVLKLLQITPLPNEAVLSAVNAKDVFFFEEGIRSGGIGESFAARLAQQSAHPKFHLTAIPDEFVQHASVDAQLARYGLDYAGMLSTLEENGYGAE</sequence>
<comment type="cofactor">
    <cofactor evidence="10">
        <name>thiamine diphosphate</name>
        <dbReference type="ChEBI" id="CHEBI:58937"/>
    </cofactor>
    <text evidence="10">Binds 1 thiamine pyrophosphate per subunit.</text>
</comment>
<evidence type="ECO:0000256" key="1">
    <source>
        <dbReference type="ARBA" id="ARBA00004980"/>
    </source>
</evidence>
<evidence type="ECO:0000256" key="9">
    <source>
        <dbReference type="ARBA" id="ARBA00023229"/>
    </source>
</evidence>
<organism evidence="12 13">
    <name type="scientific">Candidatus Fimenecus excrementigallinarum</name>
    <dbReference type="NCBI Taxonomy" id="2840816"/>
    <lineage>
        <taxon>Bacteria</taxon>
        <taxon>Bacillati</taxon>
        <taxon>Bacillota</taxon>
        <taxon>Clostridia</taxon>
        <taxon>Candidatus Fimenecus</taxon>
    </lineage>
</organism>
<feature type="domain" description="Transketolase-like pyrimidine-binding" evidence="11">
    <location>
        <begin position="313"/>
        <end position="477"/>
    </location>
</feature>
<dbReference type="EMBL" id="DVMW01000043">
    <property type="protein sequence ID" value="HIU36513.1"/>
    <property type="molecule type" value="Genomic_DNA"/>
</dbReference>
<evidence type="ECO:0000313" key="13">
    <source>
        <dbReference type="Proteomes" id="UP000824071"/>
    </source>
</evidence>
<dbReference type="GO" id="GO:0016114">
    <property type="term" value="P:terpenoid biosynthetic process"/>
    <property type="evidence" value="ECO:0007669"/>
    <property type="project" value="UniProtKB-UniRule"/>
</dbReference>
<name>A0A9D1IGC8_9FIRM</name>
<keyword evidence="4 10" id="KW-0808">Transferase</keyword>
<dbReference type="NCBIfam" id="TIGR00204">
    <property type="entry name" value="dxs"/>
    <property type="match status" value="1"/>
</dbReference>
<gene>
    <name evidence="10" type="primary">dxs</name>
    <name evidence="12" type="ORF">IAC53_07915</name>
</gene>
<dbReference type="GO" id="GO:0000287">
    <property type="term" value="F:magnesium ion binding"/>
    <property type="evidence" value="ECO:0007669"/>
    <property type="project" value="UniProtKB-UniRule"/>
</dbReference>
<reference evidence="12" key="2">
    <citation type="journal article" date="2021" name="PeerJ">
        <title>Extensive microbial diversity within the chicken gut microbiome revealed by metagenomics and culture.</title>
        <authorList>
            <person name="Gilroy R."/>
            <person name="Ravi A."/>
            <person name="Getino M."/>
            <person name="Pursley I."/>
            <person name="Horton D.L."/>
            <person name="Alikhan N.F."/>
            <person name="Baker D."/>
            <person name="Gharbi K."/>
            <person name="Hall N."/>
            <person name="Watson M."/>
            <person name="Adriaenssens E.M."/>
            <person name="Foster-Nyarko E."/>
            <person name="Jarju S."/>
            <person name="Secka A."/>
            <person name="Antonio M."/>
            <person name="Oren A."/>
            <person name="Chaudhuri R.R."/>
            <person name="La Ragione R."/>
            <person name="Hildebrand F."/>
            <person name="Pallen M.J."/>
        </authorList>
    </citation>
    <scope>NUCLEOTIDE SEQUENCE</scope>
    <source>
        <strain evidence="12">ChiGjej1B1-19959</strain>
    </source>
</reference>
<dbReference type="SMART" id="SM00861">
    <property type="entry name" value="Transket_pyr"/>
    <property type="match status" value="1"/>
</dbReference>
<evidence type="ECO:0000256" key="7">
    <source>
        <dbReference type="ARBA" id="ARBA00022977"/>
    </source>
</evidence>
<feature type="binding site" evidence="10">
    <location>
        <position position="364"/>
    </location>
    <ligand>
        <name>thiamine diphosphate</name>
        <dbReference type="ChEBI" id="CHEBI:58937"/>
    </ligand>
</feature>
<dbReference type="Pfam" id="PF02779">
    <property type="entry name" value="Transket_pyr"/>
    <property type="match status" value="1"/>
</dbReference>
<protein>
    <recommendedName>
        <fullName evidence="10">1-deoxy-D-xylulose-5-phosphate synthase</fullName>
        <ecNumber evidence="10">2.2.1.7</ecNumber>
    </recommendedName>
    <alternativeName>
        <fullName evidence="10">1-deoxyxylulose-5-phosphate synthase</fullName>
        <shortName evidence="10">DXP synthase</shortName>
        <shortName evidence="10">DXPS</shortName>
    </alternativeName>
</protein>
<dbReference type="CDD" id="cd02007">
    <property type="entry name" value="TPP_DXS"/>
    <property type="match status" value="1"/>
</dbReference>
<comment type="catalytic activity">
    <reaction evidence="10">
        <text>D-glyceraldehyde 3-phosphate + pyruvate + H(+) = 1-deoxy-D-xylulose 5-phosphate + CO2</text>
        <dbReference type="Rhea" id="RHEA:12605"/>
        <dbReference type="ChEBI" id="CHEBI:15361"/>
        <dbReference type="ChEBI" id="CHEBI:15378"/>
        <dbReference type="ChEBI" id="CHEBI:16526"/>
        <dbReference type="ChEBI" id="CHEBI:57792"/>
        <dbReference type="ChEBI" id="CHEBI:59776"/>
        <dbReference type="EC" id="2.2.1.7"/>
    </reaction>
</comment>
<evidence type="ECO:0000256" key="8">
    <source>
        <dbReference type="ARBA" id="ARBA00023052"/>
    </source>
</evidence>
<evidence type="ECO:0000259" key="11">
    <source>
        <dbReference type="SMART" id="SM00861"/>
    </source>
</evidence>
<evidence type="ECO:0000256" key="3">
    <source>
        <dbReference type="ARBA" id="ARBA00011738"/>
    </source>
</evidence>
<dbReference type="Gene3D" id="3.40.50.920">
    <property type="match status" value="1"/>
</dbReference>
<feature type="binding site" evidence="10">
    <location>
        <position position="285"/>
    </location>
    <ligand>
        <name>thiamine diphosphate</name>
        <dbReference type="ChEBI" id="CHEBI:58937"/>
    </ligand>
</feature>
<dbReference type="GO" id="GO:0019288">
    <property type="term" value="P:isopentenyl diphosphate biosynthetic process, methylerythritol 4-phosphate pathway"/>
    <property type="evidence" value="ECO:0007669"/>
    <property type="project" value="TreeGrafter"/>
</dbReference>
<comment type="caution">
    <text evidence="12">The sequence shown here is derived from an EMBL/GenBank/DDBJ whole genome shotgun (WGS) entry which is preliminary data.</text>
</comment>
<dbReference type="PROSITE" id="PS00801">
    <property type="entry name" value="TRANSKETOLASE_1"/>
    <property type="match status" value="1"/>
</dbReference>
<keyword evidence="9 10" id="KW-0414">Isoprene biosynthesis</keyword>
<dbReference type="NCBIfam" id="NF003933">
    <property type="entry name" value="PRK05444.2-2"/>
    <property type="match status" value="1"/>
</dbReference>
<dbReference type="InterPro" id="IPR049557">
    <property type="entry name" value="Transketolase_CS"/>
</dbReference>
<dbReference type="EC" id="2.2.1.7" evidence="10"/>
<dbReference type="SUPFAM" id="SSF52922">
    <property type="entry name" value="TK C-terminal domain-like"/>
    <property type="match status" value="1"/>
</dbReference>
<dbReference type="InterPro" id="IPR029061">
    <property type="entry name" value="THDP-binding"/>
</dbReference>
<evidence type="ECO:0000256" key="5">
    <source>
        <dbReference type="ARBA" id="ARBA00022723"/>
    </source>
</evidence>
<comment type="similarity">
    <text evidence="2 10">Belongs to the transketolase family. DXPS subfamily.</text>
</comment>
<evidence type="ECO:0000256" key="10">
    <source>
        <dbReference type="HAMAP-Rule" id="MF_00315"/>
    </source>
</evidence>
<feature type="binding site" evidence="10">
    <location>
        <begin position="114"/>
        <end position="116"/>
    </location>
    <ligand>
        <name>thiamine diphosphate</name>
        <dbReference type="ChEBI" id="CHEBI:58937"/>
    </ligand>
</feature>
<keyword evidence="7 10" id="KW-0784">Thiamine biosynthesis</keyword>
<dbReference type="Pfam" id="PF02780">
    <property type="entry name" value="Transketolase_C"/>
    <property type="match status" value="1"/>
</dbReference>
<dbReference type="GO" id="GO:0005829">
    <property type="term" value="C:cytosol"/>
    <property type="evidence" value="ECO:0007669"/>
    <property type="project" value="TreeGrafter"/>
</dbReference>
<proteinExistence type="inferred from homology"/>
<evidence type="ECO:0000256" key="6">
    <source>
        <dbReference type="ARBA" id="ARBA00022842"/>
    </source>
</evidence>
<comment type="cofactor">
    <cofactor evidence="10">
        <name>Mg(2+)</name>
        <dbReference type="ChEBI" id="CHEBI:18420"/>
    </cofactor>
    <text evidence="10">Binds 1 Mg(2+) ion per subunit.</text>
</comment>
<dbReference type="Gene3D" id="3.40.50.970">
    <property type="match status" value="2"/>
</dbReference>
<dbReference type="InterPro" id="IPR005477">
    <property type="entry name" value="Dxylulose-5-P_synthase"/>
</dbReference>
<feature type="binding site" evidence="10">
    <location>
        <position position="145"/>
    </location>
    <ligand>
        <name>Mg(2+)</name>
        <dbReference type="ChEBI" id="CHEBI:18420"/>
    </ligand>
</feature>
<comment type="pathway">
    <text evidence="1 10">Metabolic intermediate biosynthesis; 1-deoxy-D-xylulose 5-phosphate biosynthesis; 1-deoxy-D-xylulose 5-phosphate from D-glyceraldehyde 3-phosphate and pyruvate: step 1/1.</text>
</comment>
<dbReference type="AlphaFoldDB" id="A0A9D1IGC8"/>
<feature type="binding site" evidence="10">
    <location>
        <begin position="146"/>
        <end position="147"/>
    </location>
    <ligand>
        <name>thiamine diphosphate</name>
        <dbReference type="ChEBI" id="CHEBI:58937"/>
    </ligand>
</feature>
<keyword evidence="6 10" id="KW-0460">Magnesium</keyword>
<feature type="binding site" evidence="10">
    <location>
        <position position="73"/>
    </location>
    <ligand>
        <name>thiamine diphosphate</name>
        <dbReference type="ChEBI" id="CHEBI:58937"/>
    </ligand>
</feature>
<dbReference type="InterPro" id="IPR005475">
    <property type="entry name" value="Transketolase-like_Pyr-bd"/>
</dbReference>
<dbReference type="HAMAP" id="MF_00315">
    <property type="entry name" value="DXP_synth"/>
    <property type="match status" value="1"/>
</dbReference>
<evidence type="ECO:0000256" key="4">
    <source>
        <dbReference type="ARBA" id="ARBA00022679"/>
    </source>
</evidence>
<accession>A0A9D1IGC8</accession>
<evidence type="ECO:0000256" key="2">
    <source>
        <dbReference type="ARBA" id="ARBA00011081"/>
    </source>
</evidence>